<proteinExistence type="predicted"/>
<evidence type="ECO:0000256" key="2">
    <source>
        <dbReference type="SAM" id="Phobius"/>
    </source>
</evidence>
<evidence type="ECO:0000256" key="1">
    <source>
        <dbReference type="SAM" id="MobiDB-lite"/>
    </source>
</evidence>
<evidence type="ECO:0000313" key="3">
    <source>
        <dbReference type="EMBL" id="AUX35681.1"/>
    </source>
</evidence>
<dbReference type="EMBL" id="CP012672">
    <property type="protein sequence ID" value="AUX35681.1"/>
    <property type="molecule type" value="Genomic_DNA"/>
</dbReference>
<gene>
    <name evidence="3" type="ORF">SOCE836_078780</name>
</gene>
<organism evidence="3 4">
    <name type="scientific">Sorangium cellulosum</name>
    <name type="common">Polyangium cellulosum</name>
    <dbReference type="NCBI Taxonomy" id="56"/>
    <lineage>
        <taxon>Bacteria</taxon>
        <taxon>Pseudomonadati</taxon>
        <taxon>Myxococcota</taxon>
        <taxon>Polyangia</taxon>
        <taxon>Polyangiales</taxon>
        <taxon>Polyangiaceae</taxon>
        <taxon>Sorangium</taxon>
    </lineage>
</organism>
<evidence type="ECO:0000313" key="4">
    <source>
        <dbReference type="Proteomes" id="UP000295497"/>
    </source>
</evidence>
<keyword evidence="2" id="KW-1133">Transmembrane helix</keyword>
<reference evidence="3 4" key="1">
    <citation type="submission" date="2015-09" db="EMBL/GenBank/DDBJ databases">
        <title>Sorangium comparison.</title>
        <authorList>
            <person name="Zaburannyi N."/>
            <person name="Bunk B."/>
            <person name="Overmann J."/>
            <person name="Mueller R."/>
        </authorList>
    </citation>
    <scope>NUCLEOTIDE SEQUENCE [LARGE SCALE GENOMIC DNA]</scope>
    <source>
        <strain evidence="3 4">So ce836</strain>
    </source>
</reference>
<keyword evidence="2" id="KW-0812">Transmembrane</keyword>
<name>A0A4P2QZK6_SORCE</name>
<dbReference type="Proteomes" id="UP000295497">
    <property type="component" value="Chromosome"/>
</dbReference>
<feature type="transmembrane region" description="Helical" evidence="2">
    <location>
        <begin position="67"/>
        <end position="85"/>
    </location>
</feature>
<feature type="region of interest" description="Disordered" evidence="1">
    <location>
        <begin position="93"/>
        <end position="126"/>
    </location>
</feature>
<protein>
    <submittedName>
        <fullName evidence="3">Uncharacterized protein</fullName>
    </submittedName>
</protein>
<dbReference type="AlphaFoldDB" id="A0A4P2QZK6"/>
<accession>A0A4P2QZK6</accession>
<feature type="transmembrane region" description="Helical" evidence="2">
    <location>
        <begin position="35"/>
        <end position="55"/>
    </location>
</feature>
<keyword evidence="2" id="KW-0472">Membrane</keyword>
<dbReference type="RefSeq" id="WP_129578662.1">
    <property type="nucleotide sequence ID" value="NZ_CP012672.1"/>
</dbReference>
<sequence length="126" mass="13464">MNKKSDRLLQKDRDNYDVYKGIGSDELRRFRGLGAILHAVVPFGSTAVVAVTALVTLGAQGGHDGPVVWHSAMLTVVALAGILLTRRRSVHVHAGKQRGHGAAEPGFPRASPRKDRARAGAQGLPR</sequence>